<proteinExistence type="predicted"/>
<reference evidence="1 2" key="1">
    <citation type="journal article" date="2018" name="Biotechnol. Adv.">
        <title>Improved genomic resources and new bioinformatic workflow for the carcinogenic parasite Clonorchis sinensis: Biotechnological implications.</title>
        <authorList>
            <person name="Wang D."/>
            <person name="Korhonen P.K."/>
            <person name="Gasser R.B."/>
            <person name="Young N.D."/>
        </authorList>
    </citation>
    <scope>NUCLEOTIDE SEQUENCE [LARGE SCALE GENOMIC DNA]</scope>
    <source>
        <strain evidence="1">Cs-k2</strain>
    </source>
</reference>
<keyword evidence="2" id="KW-1185">Reference proteome</keyword>
<comment type="caution">
    <text evidence="1">The sequence shown here is derived from an EMBL/GenBank/DDBJ whole genome shotgun (WGS) entry which is preliminary data.</text>
</comment>
<dbReference type="EMBL" id="NIRI02000013">
    <property type="protein sequence ID" value="KAG5453205.1"/>
    <property type="molecule type" value="Genomic_DNA"/>
</dbReference>
<accession>A0A419PSX6</accession>
<name>A0A419PSX6_CLOSI</name>
<protein>
    <submittedName>
        <fullName evidence="1">Uncharacterized protein</fullName>
    </submittedName>
</protein>
<evidence type="ECO:0000313" key="2">
    <source>
        <dbReference type="Proteomes" id="UP000286415"/>
    </source>
</evidence>
<dbReference type="Proteomes" id="UP000286415">
    <property type="component" value="Unassembled WGS sequence"/>
</dbReference>
<reference evidence="1 2" key="2">
    <citation type="journal article" date="2021" name="Genomics">
        <title>High-quality reference genome for Clonorchis sinensis.</title>
        <authorList>
            <person name="Young N.D."/>
            <person name="Stroehlein A.J."/>
            <person name="Kinkar L."/>
            <person name="Wang T."/>
            <person name="Sohn W.M."/>
            <person name="Chang B.C.H."/>
            <person name="Kaur P."/>
            <person name="Weisz D."/>
            <person name="Dudchenko O."/>
            <person name="Aiden E.L."/>
            <person name="Korhonen P.K."/>
            <person name="Gasser R.B."/>
        </authorList>
    </citation>
    <scope>NUCLEOTIDE SEQUENCE [LARGE SCALE GENOMIC DNA]</scope>
    <source>
        <strain evidence="1">Cs-k2</strain>
    </source>
</reference>
<dbReference type="AlphaFoldDB" id="A0A419PSX6"/>
<sequence>MNSRSKHSNISPNQRMSHIAVLQSLCTTTYSRQLLSSVDSAQFISVEIQDYHVNVSSDFDFDGILNCNPAGSLVYDVAGYLIVLLSVVRQFRAIWVQVEQKVDGNSCLPDEPQVKQNRSWAVA</sequence>
<gene>
    <name evidence="1" type="ORF">CSKR_112769</name>
</gene>
<dbReference type="InParanoid" id="A0A419PSX6"/>
<organism evidence="1 2">
    <name type="scientific">Clonorchis sinensis</name>
    <name type="common">Chinese liver fluke</name>
    <dbReference type="NCBI Taxonomy" id="79923"/>
    <lineage>
        <taxon>Eukaryota</taxon>
        <taxon>Metazoa</taxon>
        <taxon>Spiralia</taxon>
        <taxon>Lophotrochozoa</taxon>
        <taxon>Platyhelminthes</taxon>
        <taxon>Trematoda</taxon>
        <taxon>Digenea</taxon>
        <taxon>Opisthorchiida</taxon>
        <taxon>Opisthorchiata</taxon>
        <taxon>Opisthorchiidae</taxon>
        <taxon>Clonorchis</taxon>
    </lineage>
</organism>
<evidence type="ECO:0000313" key="1">
    <source>
        <dbReference type="EMBL" id="KAG5453205.1"/>
    </source>
</evidence>